<feature type="active site" description="Tele-AMP-histidine intermediate" evidence="1">
    <location>
        <position position="108"/>
    </location>
</feature>
<evidence type="ECO:0000313" key="6">
    <source>
        <dbReference type="Proteomes" id="UP000534783"/>
    </source>
</evidence>
<dbReference type="EMBL" id="VTOW01000001">
    <property type="protein sequence ID" value="NKE69616.1"/>
    <property type="molecule type" value="Genomic_DNA"/>
</dbReference>
<evidence type="ECO:0000259" key="4">
    <source>
        <dbReference type="PROSITE" id="PS51084"/>
    </source>
</evidence>
<dbReference type="PROSITE" id="PS00892">
    <property type="entry name" value="HIT_1"/>
    <property type="match status" value="1"/>
</dbReference>
<dbReference type="AlphaFoldDB" id="A0A7X6DLX3"/>
<sequence>MSKQPVSAGGDCLFCKIAEKKIPSKLVYEDEKMVAFEDINPQAPVHLLLIPRKHLSGLLDLTPDDREAISHLFLTLPKLAREKGIAERGFRTVVNSGRDAGQTVFHLHIHLLGGRSLQWPPG</sequence>
<feature type="short sequence motif" description="Histidine triad motif" evidence="2 3">
    <location>
        <begin position="106"/>
        <end position="110"/>
    </location>
</feature>
<protein>
    <submittedName>
        <fullName evidence="5">Histidine triad nucleotide-binding protein</fullName>
    </submittedName>
</protein>
<dbReference type="Proteomes" id="UP000534783">
    <property type="component" value="Unassembled WGS sequence"/>
</dbReference>
<dbReference type="PRINTS" id="PR00332">
    <property type="entry name" value="HISTRIAD"/>
</dbReference>
<comment type="caution">
    <text evidence="5">The sequence shown here is derived from an EMBL/GenBank/DDBJ whole genome shotgun (WGS) entry which is preliminary data.</text>
</comment>
<organism evidence="5 6">
    <name type="scientific">Candidatus Manganitrophus noduliformans</name>
    <dbReference type="NCBI Taxonomy" id="2606439"/>
    <lineage>
        <taxon>Bacteria</taxon>
        <taxon>Pseudomonadati</taxon>
        <taxon>Nitrospirota</taxon>
        <taxon>Nitrospiria</taxon>
        <taxon>Candidatus Troglogloeales</taxon>
        <taxon>Candidatus Manganitrophaceae</taxon>
        <taxon>Candidatus Manganitrophus</taxon>
    </lineage>
</organism>
<dbReference type="GO" id="GO:0003824">
    <property type="term" value="F:catalytic activity"/>
    <property type="evidence" value="ECO:0007669"/>
    <property type="project" value="InterPro"/>
</dbReference>
<reference evidence="5 6" key="1">
    <citation type="journal article" date="2020" name="Nature">
        <title>Bacterial chemolithoautotrophy via manganese oxidation.</title>
        <authorList>
            <person name="Yu H."/>
            <person name="Leadbetter J.R."/>
        </authorList>
    </citation>
    <scope>NUCLEOTIDE SEQUENCE [LARGE SCALE GENOMIC DNA]</scope>
    <source>
        <strain evidence="5 6">Mn-1</strain>
    </source>
</reference>
<dbReference type="SUPFAM" id="SSF54197">
    <property type="entry name" value="HIT-like"/>
    <property type="match status" value="1"/>
</dbReference>
<keyword evidence="6" id="KW-1185">Reference proteome</keyword>
<evidence type="ECO:0000256" key="2">
    <source>
        <dbReference type="PIRSR" id="PIRSR601310-3"/>
    </source>
</evidence>
<dbReference type="Gene3D" id="3.30.428.10">
    <property type="entry name" value="HIT-like"/>
    <property type="match status" value="1"/>
</dbReference>
<accession>A0A7X6DLX3</accession>
<dbReference type="InterPro" id="IPR001310">
    <property type="entry name" value="Histidine_triad_HIT"/>
</dbReference>
<evidence type="ECO:0000256" key="3">
    <source>
        <dbReference type="PROSITE-ProRule" id="PRU00464"/>
    </source>
</evidence>
<dbReference type="InterPro" id="IPR036265">
    <property type="entry name" value="HIT-like_sf"/>
</dbReference>
<evidence type="ECO:0000313" key="5">
    <source>
        <dbReference type="EMBL" id="NKE69616.1"/>
    </source>
</evidence>
<dbReference type="InterPro" id="IPR011146">
    <property type="entry name" value="HIT-like"/>
</dbReference>
<gene>
    <name evidence="5" type="ORF">MNODULE_02485</name>
</gene>
<feature type="domain" description="HIT" evidence="4">
    <location>
        <begin position="13"/>
        <end position="122"/>
    </location>
</feature>
<proteinExistence type="predicted"/>
<dbReference type="PROSITE" id="PS51084">
    <property type="entry name" value="HIT_2"/>
    <property type="match status" value="1"/>
</dbReference>
<dbReference type="PANTHER" id="PTHR23089">
    <property type="entry name" value="HISTIDINE TRIAD HIT PROTEIN"/>
    <property type="match status" value="1"/>
</dbReference>
<dbReference type="CDD" id="cd01276">
    <property type="entry name" value="PKCI_related"/>
    <property type="match status" value="1"/>
</dbReference>
<dbReference type="Pfam" id="PF01230">
    <property type="entry name" value="HIT"/>
    <property type="match status" value="1"/>
</dbReference>
<name>A0A7X6DLX3_9BACT</name>
<evidence type="ECO:0000256" key="1">
    <source>
        <dbReference type="PIRSR" id="PIRSR601310-1"/>
    </source>
</evidence>
<dbReference type="InterPro" id="IPR019808">
    <property type="entry name" value="Histidine_triad_CS"/>
</dbReference>